<dbReference type="Gene3D" id="3.90.1150.10">
    <property type="entry name" value="Aspartate Aminotransferase, domain 1"/>
    <property type="match status" value="1"/>
</dbReference>
<accession>A0A518D0T7</accession>
<dbReference type="SUPFAM" id="SSF53383">
    <property type="entry name" value="PLP-dependent transferases"/>
    <property type="match status" value="1"/>
</dbReference>
<dbReference type="EMBL" id="CP036290">
    <property type="protein sequence ID" value="QDU85077.1"/>
    <property type="molecule type" value="Genomic_DNA"/>
</dbReference>
<dbReference type="PANTHER" id="PTHR13693">
    <property type="entry name" value="CLASS II AMINOTRANSFERASE/8-AMINO-7-OXONONANOATE SYNTHASE"/>
    <property type="match status" value="1"/>
</dbReference>
<evidence type="ECO:0000256" key="1">
    <source>
        <dbReference type="ARBA" id="ARBA00001933"/>
    </source>
</evidence>
<keyword evidence="6" id="KW-1185">Reference proteome</keyword>
<name>A0A518D0T7_9BACT</name>
<keyword evidence="5" id="KW-0012">Acyltransferase</keyword>
<keyword evidence="2 5" id="KW-0808">Transferase</keyword>
<dbReference type="OrthoDB" id="9807157at2"/>
<dbReference type="GO" id="GO:0030170">
    <property type="term" value="F:pyridoxal phosphate binding"/>
    <property type="evidence" value="ECO:0007669"/>
    <property type="project" value="InterPro"/>
</dbReference>
<evidence type="ECO:0000313" key="5">
    <source>
        <dbReference type="EMBL" id="QDU85077.1"/>
    </source>
</evidence>
<feature type="domain" description="Aminotransferase class I/classII large" evidence="4">
    <location>
        <begin position="171"/>
        <end position="351"/>
    </location>
</feature>
<sequence>MSTAHRHSSATRRTAEDGVERLFFGGCSYLGLAHDAHVQAGAERALALFGCSAGAARGTSGTNVLHEQLEAELRDFTGAEACAVLPDAALADLALGLALVRDGARVWCDVDAHPCITDAVRAGGGHVVLGAGDLLDTARADGCTMAFTDGTFPTAARSAPIEGLVRAGFERVIVDDAHGFGLLGERGAGAAERMDLFGERDVLVVALSKVLGAAGGAVLGSRAVVDAVRATSPYACTTGLTPLATGAALEALRRVRTTPSLRERAFANAERLHAIVDTVDPAPIEREILFPVRALMLDDEAATRAVHEQLLAAGIDVPLMRYPGGPGGAYLRLVVTSEHSDHHLERLANALVASV</sequence>
<dbReference type="GO" id="GO:0009102">
    <property type="term" value="P:biotin biosynthetic process"/>
    <property type="evidence" value="ECO:0007669"/>
    <property type="project" value="TreeGrafter"/>
</dbReference>
<dbReference type="PANTHER" id="PTHR13693:SF100">
    <property type="entry name" value="8-AMINO-7-OXONONANOATE SYNTHASE"/>
    <property type="match status" value="1"/>
</dbReference>
<protein>
    <submittedName>
        <fullName evidence="5">8-amino-7-oxononanoate synthase</fullName>
        <ecNumber evidence="5">2.3.1.47</ecNumber>
    </submittedName>
</protein>
<keyword evidence="3" id="KW-0663">Pyridoxal phosphate</keyword>
<evidence type="ECO:0000256" key="2">
    <source>
        <dbReference type="ARBA" id="ARBA00022679"/>
    </source>
</evidence>
<proteinExistence type="predicted"/>
<dbReference type="AlphaFoldDB" id="A0A518D0T7"/>
<dbReference type="InterPro" id="IPR004839">
    <property type="entry name" value="Aminotransferase_I/II_large"/>
</dbReference>
<dbReference type="InterPro" id="IPR015421">
    <property type="entry name" value="PyrdxlP-dep_Trfase_major"/>
</dbReference>
<comment type="cofactor">
    <cofactor evidence="1">
        <name>pyridoxal 5'-phosphate</name>
        <dbReference type="ChEBI" id="CHEBI:597326"/>
    </cofactor>
</comment>
<dbReference type="EC" id="2.3.1.47" evidence="5"/>
<evidence type="ECO:0000313" key="6">
    <source>
        <dbReference type="Proteomes" id="UP000319342"/>
    </source>
</evidence>
<dbReference type="RefSeq" id="WP_145187763.1">
    <property type="nucleotide sequence ID" value="NZ_CP036290.1"/>
</dbReference>
<dbReference type="InterPro" id="IPR050087">
    <property type="entry name" value="AON_synthase_class-II"/>
</dbReference>
<dbReference type="Pfam" id="PF00155">
    <property type="entry name" value="Aminotran_1_2"/>
    <property type="match status" value="1"/>
</dbReference>
<dbReference type="Gene3D" id="3.40.640.10">
    <property type="entry name" value="Type I PLP-dependent aspartate aminotransferase-like (Major domain)"/>
    <property type="match status" value="1"/>
</dbReference>
<reference evidence="5 6" key="1">
    <citation type="submission" date="2019-02" db="EMBL/GenBank/DDBJ databases">
        <title>Deep-cultivation of Planctomycetes and their phenomic and genomic characterization uncovers novel biology.</title>
        <authorList>
            <person name="Wiegand S."/>
            <person name="Jogler M."/>
            <person name="Boedeker C."/>
            <person name="Pinto D."/>
            <person name="Vollmers J."/>
            <person name="Rivas-Marin E."/>
            <person name="Kohn T."/>
            <person name="Peeters S.H."/>
            <person name="Heuer A."/>
            <person name="Rast P."/>
            <person name="Oberbeckmann S."/>
            <person name="Bunk B."/>
            <person name="Jeske O."/>
            <person name="Meyerdierks A."/>
            <person name="Storesund J.E."/>
            <person name="Kallscheuer N."/>
            <person name="Luecker S."/>
            <person name="Lage O.M."/>
            <person name="Pohl T."/>
            <person name="Merkel B.J."/>
            <person name="Hornburger P."/>
            <person name="Mueller R.-W."/>
            <person name="Bruemmer F."/>
            <person name="Labrenz M."/>
            <person name="Spormann A.M."/>
            <person name="Op den Camp H."/>
            <person name="Overmann J."/>
            <person name="Amann R."/>
            <person name="Jetten M.S.M."/>
            <person name="Mascher T."/>
            <person name="Medema M.H."/>
            <person name="Devos D.P."/>
            <person name="Kaster A.-K."/>
            <person name="Ovreas L."/>
            <person name="Rohde M."/>
            <person name="Galperin M.Y."/>
            <person name="Jogler C."/>
        </authorList>
    </citation>
    <scope>NUCLEOTIDE SEQUENCE [LARGE SCALE GENOMIC DNA]</scope>
    <source>
        <strain evidence="5 6">Pla163</strain>
    </source>
</reference>
<organism evidence="5 6">
    <name type="scientific">Rohdeia mirabilis</name>
    <dbReference type="NCBI Taxonomy" id="2528008"/>
    <lineage>
        <taxon>Bacteria</taxon>
        <taxon>Pseudomonadati</taxon>
        <taxon>Planctomycetota</taxon>
        <taxon>Planctomycetia</taxon>
        <taxon>Planctomycetia incertae sedis</taxon>
        <taxon>Rohdeia</taxon>
    </lineage>
</organism>
<dbReference type="Proteomes" id="UP000319342">
    <property type="component" value="Chromosome"/>
</dbReference>
<evidence type="ECO:0000256" key="3">
    <source>
        <dbReference type="ARBA" id="ARBA00022898"/>
    </source>
</evidence>
<gene>
    <name evidence="5" type="primary">bioF_1</name>
    <name evidence="5" type="ORF">Pla163_22020</name>
</gene>
<dbReference type="InterPro" id="IPR015424">
    <property type="entry name" value="PyrdxlP-dep_Trfase"/>
</dbReference>
<dbReference type="InterPro" id="IPR015422">
    <property type="entry name" value="PyrdxlP-dep_Trfase_small"/>
</dbReference>
<evidence type="ECO:0000259" key="4">
    <source>
        <dbReference type="Pfam" id="PF00155"/>
    </source>
</evidence>
<dbReference type="GO" id="GO:0008710">
    <property type="term" value="F:8-amino-7-oxononanoate synthase activity"/>
    <property type="evidence" value="ECO:0007669"/>
    <property type="project" value="UniProtKB-EC"/>
</dbReference>